<dbReference type="GO" id="GO:0016832">
    <property type="term" value="F:aldehyde-lyase activity"/>
    <property type="evidence" value="ECO:0007669"/>
    <property type="project" value="TreeGrafter"/>
</dbReference>
<protein>
    <recommendedName>
        <fullName evidence="4">HpcH/HpaI aldolase/citrate lyase domain-containing protein</fullName>
    </recommendedName>
</protein>
<keyword evidence="6" id="KW-1185">Reference proteome</keyword>
<evidence type="ECO:0000313" key="6">
    <source>
        <dbReference type="Proteomes" id="UP000194137"/>
    </source>
</evidence>
<comment type="similarity">
    <text evidence="1">Belongs to the HpcH/HpaI aldolase family.</text>
</comment>
<dbReference type="GO" id="GO:0046872">
    <property type="term" value="F:metal ion binding"/>
    <property type="evidence" value="ECO:0007669"/>
    <property type="project" value="UniProtKB-KW"/>
</dbReference>
<dbReference type="InterPro" id="IPR040442">
    <property type="entry name" value="Pyrv_kinase-like_dom_sf"/>
</dbReference>
<dbReference type="PANTHER" id="PTHR30502">
    <property type="entry name" value="2-KETO-3-DEOXY-L-RHAMNONATE ALDOLASE"/>
    <property type="match status" value="1"/>
</dbReference>
<name>A0A1W7A0T7_9HYPH</name>
<proteinExistence type="inferred from homology"/>
<dbReference type="RefSeq" id="WP_086091682.1">
    <property type="nucleotide sequence ID" value="NZ_CP021112.1"/>
</dbReference>
<evidence type="ECO:0000256" key="2">
    <source>
        <dbReference type="ARBA" id="ARBA00022723"/>
    </source>
</evidence>
<evidence type="ECO:0000256" key="3">
    <source>
        <dbReference type="ARBA" id="ARBA00023239"/>
    </source>
</evidence>
<dbReference type="InterPro" id="IPR015813">
    <property type="entry name" value="Pyrv/PenolPyrv_kinase-like_dom"/>
</dbReference>
<evidence type="ECO:0000259" key="4">
    <source>
        <dbReference type="Pfam" id="PF03328"/>
    </source>
</evidence>
<keyword evidence="2" id="KW-0479">Metal-binding</keyword>
<gene>
    <name evidence="5" type="ORF">CAK95_26500</name>
</gene>
<dbReference type="Proteomes" id="UP000194137">
    <property type="component" value="Chromosome"/>
</dbReference>
<dbReference type="KEGG" id="psin:CAK95_26500"/>
<accession>A0A1W7A0T7</accession>
<sequence>MTAVSNFSLARRLRAGEVVYSAWCGLPYPNVVETIAREGFTAVTLDQQHGLWDTASTMQAIGAIHLAGSAPLVRVPLGQNAIVSRALDFGAEGLIAPMINSAADARAFVSAAKYPPIGERSLGAHRAAALAGFPDQRPYLVTANQDTLAFAMIETRAALDNVDAIVNTPGIDGLFIGPSDLSYSLTNGAVLDAHSAEVEKGLEIVLAACKNAGKIPGLYCIDAARAAAKAKAGFKFLTVGSDLAFLRAGTSAQLNGLA</sequence>
<feature type="domain" description="HpcH/HpaI aldolase/citrate lyase" evidence="4">
    <location>
        <begin position="23"/>
        <end position="245"/>
    </location>
</feature>
<dbReference type="STRING" id="1235591.CAK95_26500"/>
<reference evidence="5 6" key="1">
    <citation type="submission" date="2017-05" db="EMBL/GenBank/DDBJ databases">
        <title>Full genome sequence of Pseudorhodoplanes sinuspersici.</title>
        <authorList>
            <person name="Dastgheib S.M.M."/>
            <person name="Shavandi M."/>
            <person name="Tirandaz H."/>
        </authorList>
    </citation>
    <scope>NUCLEOTIDE SEQUENCE [LARGE SCALE GENOMIC DNA]</scope>
    <source>
        <strain evidence="5 6">RIPI110</strain>
    </source>
</reference>
<dbReference type="AlphaFoldDB" id="A0A1W7A0T7"/>
<dbReference type="Pfam" id="PF03328">
    <property type="entry name" value="HpcH_HpaI"/>
    <property type="match status" value="1"/>
</dbReference>
<dbReference type="GO" id="GO:0005737">
    <property type="term" value="C:cytoplasm"/>
    <property type="evidence" value="ECO:0007669"/>
    <property type="project" value="TreeGrafter"/>
</dbReference>
<dbReference type="InterPro" id="IPR005000">
    <property type="entry name" value="Aldolase/citrate-lyase_domain"/>
</dbReference>
<dbReference type="PANTHER" id="PTHR30502:SF0">
    <property type="entry name" value="PHOSPHOENOLPYRUVATE CARBOXYLASE FAMILY PROTEIN"/>
    <property type="match status" value="1"/>
</dbReference>
<dbReference type="EMBL" id="CP021112">
    <property type="protein sequence ID" value="ARQ03219.1"/>
    <property type="molecule type" value="Genomic_DNA"/>
</dbReference>
<dbReference type="InterPro" id="IPR050251">
    <property type="entry name" value="HpcH-HpaI_aldolase"/>
</dbReference>
<keyword evidence="3" id="KW-0456">Lyase</keyword>
<evidence type="ECO:0000256" key="1">
    <source>
        <dbReference type="ARBA" id="ARBA00005568"/>
    </source>
</evidence>
<dbReference type="OrthoDB" id="9802624at2"/>
<organism evidence="5 6">
    <name type="scientific">Pseudorhodoplanes sinuspersici</name>
    <dbReference type="NCBI Taxonomy" id="1235591"/>
    <lineage>
        <taxon>Bacteria</taxon>
        <taxon>Pseudomonadati</taxon>
        <taxon>Pseudomonadota</taxon>
        <taxon>Alphaproteobacteria</taxon>
        <taxon>Hyphomicrobiales</taxon>
        <taxon>Pseudorhodoplanes</taxon>
    </lineage>
</organism>
<dbReference type="SUPFAM" id="SSF51621">
    <property type="entry name" value="Phosphoenolpyruvate/pyruvate domain"/>
    <property type="match status" value="1"/>
</dbReference>
<dbReference type="Gene3D" id="3.20.20.60">
    <property type="entry name" value="Phosphoenolpyruvate-binding domains"/>
    <property type="match status" value="1"/>
</dbReference>
<evidence type="ECO:0000313" key="5">
    <source>
        <dbReference type="EMBL" id="ARQ03219.1"/>
    </source>
</evidence>